<proteinExistence type="predicted"/>
<sequence length="281" mass="31583">MARSITEIQEAIRDKVSASVPVRLSSSKTSEWSLWTYVVAVAIHAFELVLDLFRKEMETLTSEATPGTLRWYAEMCRRFQYGDELVYNPDTGMLSYPQTDESKRIIAAVAVSEAATEEGTMAIFVKVAKQEGGKLVELDEAEKRALVNYLDAIRFVGCQVETISSYADDIFYDLTVYHDPLVPEEAVRTAVEDALQDFKTTIDFDGVLYRQRLLDAVMEVDGVVTCKLDGLLRHSYQTDGWVIVETHSTLDAGYFEFAEEEVEGKKCVLNVVSVNELLKNA</sequence>
<evidence type="ECO:0000313" key="1">
    <source>
        <dbReference type="EMBL" id="MBO8433369.1"/>
    </source>
</evidence>
<reference evidence="1" key="2">
    <citation type="journal article" date="2021" name="PeerJ">
        <title>Extensive microbial diversity within the chicken gut microbiome revealed by metagenomics and culture.</title>
        <authorList>
            <person name="Gilroy R."/>
            <person name="Ravi A."/>
            <person name="Getino M."/>
            <person name="Pursley I."/>
            <person name="Horton D.L."/>
            <person name="Alikhan N.F."/>
            <person name="Baker D."/>
            <person name="Gharbi K."/>
            <person name="Hall N."/>
            <person name="Watson M."/>
            <person name="Adriaenssens E.M."/>
            <person name="Foster-Nyarko E."/>
            <person name="Jarju S."/>
            <person name="Secka A."/>
            <person name="Antonio M."/>
            <person name="Oren A."/>
            <person name="Chaudhuri R.R."/>
            <person name="La Ragione R."/>
            <person name="Hildebrand F."/>
            <person name="Pallen M.J."/>
        </authorList>
    </citation>
    <scope>NUCLEOTIDE SEQUENCE</scope>
    <source>
        <strain evidence="1">2889</strain>
    </source>
</reference>
<evidence type="ECO:0000313" key="2">
    <source>
        <dbReference type="Proteomes" id="UP000823612"/>
    </source>
</evidence>
<comment type="caution">
    <text evidence="1">The sequence shown here is derived from an EMBL/GenBank/DDBJ whole genome shotgun (WGS) entry which is preliminary data.</text>
</comment>
<reference evidence="1" key="1">
    <citation type="submission" date="2020-10" db="EMBL/GenBank/DDBJ databases">
        <authorList>
            <person name="Gilroy R."/>
        </authorList>
    </citation>
    <scope>NUCLEOTIDE SEQUENCE</scope>
    <source>
        <strain evidence="1">2889</strain>
    </source>
</reference>
<protein>
    <submittedName>
        <fullName evidence="1">Uncharacterized protein</fullName>
    </submittedName>
</protein>
<name>A0A9D9H2D6_9BACT</name>
<gene>
    <name evidence="1" type="ORF">IAB08_08785</name>
</gene>
<accession>A0A9D9H2D6</accession>
<organism evidence="1 2">
    <name type="scientific">Candidatus Pullibacteroides excrementavium</name>
    <dbReference type="NCBI Taxonomy" id="2840905"/>
    <lineage>
        <taxon>Bacteria</taxon>
        <taxon>Pseudomonadati</taxon>
        <taxon>Bacteroidota</taxon>
        <taxon>Bacteroidia</taxon>
        <taxon>Bacteroidales</taxon>
        <taxon>Candidatus Pullibacteroides</taxon>
    </lineage>
</organism>
<dbReference type="Proteomes" id="UP000823612">
    <property type="component" value="Unassembled WGS sequence"/>
</dbReference>
<dbReference type="EMBL" id="JADIMZ010000130">
    <property type="protein sequence ID" value="MBO8433369.1"/>
    <property type="molecule type" value="Genomic_DNA"/>
</dbReference>
<dbReference type="AlphaFoldDB" id="A0A9D9H2D6"/>